<proteinExistence type="predicted"/>
<comment type="caution">
    <text evidence="1">The sequence shown here is derived from an EMBL/GenBank/DDBJ whole genome shotgun (WGS) entry which is preliminary data.</text>
</comment>
<protein>
    <submittedName>
        <fullName evidence="1">Uncharacterized protein</fullName>
    </submittedName>
</protein>
<gene>
    <name evidence="1" type="ORF">RFI_03960</name>
</gene>
<dbReference type="Proteomes" id="UP000023152">
    <property type="component" value="Unassembled WGS sequence"/>
</dbReference>
<dbReference type="AlphaFoldDB" id="X6P4K8"/>
<organism evidence="1 2">
    <name type="scientific">Reticulomyxa filosa</name>
    <dbReference type="NCBI Taxonomy" id="46433"/>
    <lineage>
        <taxon>Eukaryota</taxon>
        <taxon>Sar</taxon>
        <taxon>Rhizaria</taxon>
        <taxon>Retaria</taxon>
        <taxon>Foraminifera</taxon>
        <taxon>Monothalamids</taxon>
        <taxon>Reticulomyxidae</taxon>
        <taxon>Reticulomyxa</taxon>
    </lineage>
</organism>
<evidence type="ECO:0000313" key="1">
    <source>
        <dbReference type="EMBL" id="ETO33146.1"/>
    </source>
</evidence>
<dbReference type="EMBL" id="ASPP01003636">
    <property type="protein sequence ID" value="ETO33146.1"/>
    <property type="molecule type" value="Genomic_DNA"/>
</dbReference>
<keyword evidence="2" id="KW-1185">Reference proteome</keyword>
<accession>X6P4K8</accession>
<evidence type="ECO:0000313" key="2">
    <source>
        <dbReference type="Proteomes" id="UP000023152"/>
    </source>
</evidence>
<sequence>MYILKKFGNKLDKITISKVWRNCNQIYADTFEKLREICTNSNLNELNMYNMLEEKNEIKILREMCLHILWNILRYLKHIKYRIYGYGKDLQYLGFKKGDDDNNYYQNSDIQFLLLYKKRYNIPDKVCMLSNGKWKDYKILFDYRHRTIILFDEKKIKNKIITTWKSKQSIS</sequence>
<name>X6P4K8_RETFI</name>
<reference evidence="1 2" key="1">
    <citation type="journal article" date="2013" name="Curr. Biol.">
        <title>The Genome of the Foraminiferan Reticulomyxa filosa.</title>
        <authorList>
            <person name="Glockner G."/>
            <person name="Hulsmann N."/>
            <person name="Schleicher M."/>
            <person name="Noegel A.A."/>
            <person name="Eichinger L."/>
            <person name="Gallinger C."/>
            <person name="Pawlowski J."/>
            <person name="Sierra R."/>
            <person name="Euteneuer U."/>
            <person name="Pillet L."/>
            <person name="Moustafa A."/>
            <person name="Platzer M."/>
            <person name="Groth M."/>
            <person name="Szafranski K."/>
            <person name="Schliwa M."/>
        </authorList>
    </citation>
    <scope>NUCLEOTIDE SEQUENCE [LARGE SCALE GENOMIC DNA]</scope>
</reference>